<keyword evidence="8" id="KW-1185">Reference proteome</keyword>
<dbReference type="Ensembl" id="ENSNBRT00000014059.1">
    <property type="protein sequence ID" value="ENSNBRP00000013683.1"/>
    <property type="gene ID" value="ENSNBRG00000010444.1"/>
</dbReference>
<sequence>MPPQYAPSLRSRLAPLLLFLQTGFIIIFAFYTEIERNGNADDFSKRYPGEFYFCELERRGWFILNKWLLQFLLNCIHIDMLLLIMMLHIFGSLFGLMLTGTLYRKGSEQRFEKEKFDTKMGLFSMLGTVFLWMFWPSFNSVLVEDRTPGRKLEAVCSTYLALAVTVRHPWEAMIIGFAAAIISSIGFQYLKIHMLLAFQCHDTCAVLSSHALPGLLGWIAQLVLQIKDSDDHTVAIRFAVFHICSLLITIALSVTLGILTGMLKFWRPPQYKNCFDDQAFWERSSVRPNLNTKPLKRKTIR</sequence>
<feature type="transmembrane region" description="Helical" evidence="5">
    <location>
        <begin position="204"/>
        <end position="224"/>
    </location>
</feature>
<dbReference type="GO" id="GO:0005886">
    <property type="term" value="C:plasma membrane"/>
    <property type="evidence" value="ECO:0007669"/>
    <property type="project" value="TreeGrafter"/>
</dbReference>
<evidence type="ECO:0000313" key="7">
    <source>
        <dbReference type="Ensembl" id="ENSNBRP00000013683.1"/>
    </source>
</evidence>
<dbReference type="PANTHER" id="PTHR11730">
    <property type="entry name" value="AMMONIUM TRANSPORTER"/>
    <property type="match status" value="1"/>
</dbReference>
<feature type="transmembrane region" description="Helical" evidence="5">
    <location>
        <begin position="12"/>
        <end position="31"/>
    </location>
</feature>
<dbReference type="STRING" id="32507.ENSNBRP00000013683"/>
<dbReference type="InterPro" id="IPR024041">
    <property type="entry name" value="NH4_transpt_AmtB-like_dom"/>
</dbReference>
<feature type="transmembrane region" description="Helical" evidence="5">
    <location>
        <begin position="172"/>
        <end position="192"/>
    </location>
</feature>
<dbReference type="Gene3D" id="1.10.3430.10">
    <property type="entry name" value="Ammonium transporter AmtB like domains"/>
    <property type="match status" value="2"/>
</dbReference>
<feature type="transmembrane region" description="Helical" evidence="5">
    <location>
        <begin position="120"/>
        <end position="138"/>
    </location>
</feature>
<dbReference type="Pfam" id="PF00909">
    <property type="entry name" value="Ammonium_transp"/>
    <property type="match status" value="1"/>
</dbReference>
<dbReference type="GeneTree" id="ENSGT00950000182844"/>
<dbReference type="Proteomes" id="UP000261580">
    <property type="component" value="Unassembled WGS sequence"/>
</dbReference>
<feature type="transmembrane region" description="Helical" evidence="5">
    <location>
        <begin position="71"/>
        <end position="99"/>
    </location>
</feature>
<keyword evidence="2 5" id="KW-0812">Transmembrane</keyword>
<dbReference type="GO" id="GO:0097272">
    <property type="term" value="P:ammonium homeostasis"/>
    <property type="evidence" value="ECO:0007669"/>
    <property type="project" value="TreeGrafter"/>
</dbReference>
<comment type="subcellular location">
    <subcellularLocation>
        <location evidence="1">Membrane</location>
        <topology evidence="1">Multi-pass membrane protein</topology>
    </subcellularLocation>
</comment>
<keyword evidence="4 5" id="KW-0472">Membrane</keyword>
<evidence type="ECO:0000256" key="3">
    <source>
        <dbReference type="ARBA" id="ARBA00022989"/>
    </source>
</evidence>
<dbReference type="Bgee" id="ENSNBRG00000010444">
    <property type="expression patterns" value="Expressed in blood and 4 other cell types or tissues"/>
</dbReference>
<evidence type="ECO:0000256" key="4">
    <source>
        <dbReference type="ARBA" id="ARBA00023136"/>
    </source>
</evidence>
<dbReference type="InterPro" id="IPR029020">
    <property type="entry name" value="Ammonium/urea_transptr"/>
</dbReference>
<evidence type="ECO:0000259" key="6">
    <source>
        <dbReference type="Pfam" id="PF00909"/>
    </source>
</evidence>
<evidence type="ECO:0000256" key="1">
    <source>
        <dbReference type="ARBA" id="ARBA00004141"/>
    </source>
</evidence>
<proteinExistence type="predicted"/>
<keyword evidence="3 5" id="KW-1133">Transmembrane helix</keyword>
<name>A0A3Q4H1K8_NEOBR</name>
<dbReference type="GO" id="GO:0008519">
    <property type="term" value="F:ammonium channel activity"/>
    <property type="evidence" value="ECO:0007669"/>
    <property type="project" value="InterPro"/>
</dbReference>
<evidence type="ECO:0000256" key="5">
    <source>
        <dbReference type="SAM" id="Phobius"/>
    </source>
</evidence>
<feature type="domain" description="Ammonium transporter AmtB-like" evidence="6">
    <location>
        <begin position="85"/>
        <end position="165"/>
    </location>
</feature>
<reference evidence="7" key="1">
    <citation type="submission" date="2025-08" db="UniProtKB">
        <authorList>
            <consortium name="Ensembl"/>
        </authorList>
    </citation>
    <scope>IDENTIFICATION</scope>
</reference>
<reference evidence="7" key="2">
    <citation type="submission" date="2025-09" db="UniProtKB">
        <authorList>
            <consortium name="Ensembl"/>
        </authorList>
    </citation>
    <scope>IDENTIFICATION</scope>
</reference>
<feature type="transmembrane region" description="Helical" evidence="5">
    <location>
        <begin position="236"/>
        <end position="263"/>
    </location>
</feature>
<protein>
    <submittedName>
        <fullName evidence="7">Rh blood group, D antigen</fullName>
    </submittedName>
</protein>
<dbReference type="AlphaFoldDB" id="A0A3Q4H1K8"/>
<organism evidence="7 8">
    <name type="scientific">Neolamprologus brichardi</name>
    <name type="common">Fairy cichlid</name>
    <name type="synonym">Lamprologus brichardi</name>
    <dbReference type="NCBI Taxonomy" id="32507"/>
    <lineage>
        <taxon>Eukaryota</taxon>
        <taxon>Metazoa</taxon>
        <taxon>Chordata</taxon>
        <taxon>Craniata</taxon>
        <taxon>Vertebrata</taxon>
        <taxon>Euteleostomi</taxon>
        <taxon>Actinopterygii</taxon>
        <taxon>Neopterygii</taxon>
        <taxon>Teleostei</taxon>
        <taxon>Neoteleostei</taxon>
        <taxon>Acanthomorphata</taxon>
        <taxon>Ovalentaria</taxon>
        <taxon>Cichlomorphae</taxon>
        <taxon>Cichliformes</taxon>
        <taxon>Cichlidae</taxon>
        <taxon>African cichlids</taxon>
        <taxon>Pseudocrenilabrinae</taxon>
        <taxon>Lamprologini</taxon>
        <taxon>Neolamprologus</taxon>
    </lineage>
</organism>
<evidence type="ECO:0000313" key="8">
    <source>
        <dbReference type="Proteomes" id="UP000261580"/>
    </source>
</evidence>
<dbReference type="SUPFAM" id="SSF111352">
    <property type="entry name" value="Ammonium transporter"/>
    <property type="match status" value="1"/>
</dbReference>
<accession>A0A3Q4H1K8</accession>
<dbReference type="PANTHER" id="PTHR11730:SF120">
    <property type="entry name" value="RH BLOOD GROUP, D ANTIGEN"/>
    <property type="match status" value="1"/>
</dbReference>
<evidence type="ECO:0000256" key="2">
    <source>
        <dbReference type="ARBA" id="ARBA00022692"/>
    </source>
</evidence>